<dbReference type="InterPro" id="IPR001943">
    <property type="entry name" value="UVR_dom"/>
</dbReference>
<dbReference type="Pfam" id="PF01541">
    <property type="entry name" value="GIY-YIG"/>
    <property type="match status" value="1"/>
</dbReference>
<dbReference type="GO" id="GO:0006260">
    <property type="term" value="P:DNA replication"/>
    <property type="evidence" value="ECO:0007669"/>
    <property type="project" value="InterPro"/>
</dbReference>
<gene>
    <name evidence="8" type="ORF">MNBD_IGNAVI01-2818</name>
</gene>
<evidence type="ECO:0000259" key="7">
    <source>
        <dbReference type="PROSITE" id="PS50164"/>
    </source>
</evidence>
<dbReference type="NCBIfam" id="TIGR00573">
    <property type="entry name" value="dnaq"/>
    <property type="match status" value="1"/>
</dbReference>
<dbReference type="SMART" id="SM00479">
    <property type="entry name" value="EXOIII"/>
    <property type="match status" value="1"/>
</dbReference>
<dbReference type="FunFam" id="3.40.1440.10:FF:000001">
    <property type="entry name" value="UvrABC system protein C"/>
    <property type="match status" value="1"/>
</dbReference>
<feature type="domain" description="GIY-YIG" evidence="7">
    <location>
        <begin position="220"/>
        <end position="297"/>
    </location>
</feature>
<dbReference type="SUPFAM" id="SSF82771">
    <property type="entry name" value="GIY-YIG endonuclease"/>
    <property type="match status" value="1"/>
</dbReference>
<dbReference type="PROSITE" id="PS50164">
    <property type="entry name" value="GIY_YIG"/>
    <property type="match status" value="1"/>
</dbReference>
<dbReference type="SMART" id="SM00465">
    <property type="entry name" value="GIYc"/>
    <property type="match status" value="1"/>
</dbReference>
<dbReference type="SUPFAM" id="SSF53098">
    <property type="entry name" value="Ribonuclease H-like"/>
    <property type="match status" value="1"/>
</dbReference>
<dbReference type="Pfam" id="PF00929">
    <property type="entry name" value="RNase_T"/>
    <property type="match status" value="1"/>
</dbReference>
<dbReference type="InterPro" id="IPR035901">
    <property type="entry name" value="GIY-YIG_endonuc_sf"/>
</dbReference>
<dbReference type="FunFam" id="3.30.420.10:FF:000045">
    <property type="entry name" value="3'-5' exonuclease DinG"/>
    <property type="match status" value="1"/>
</dbReference>
<dbReference type="CDD" id="cd06127">
    <property type="entry name" value="DEDDh"/>
    <property type="match status" value="1"/>
</dbReference>
<dbReference type="InterPro" id="IPR012337">
    <property type="entry name" value="RNaseH-like_sf"/>
</dbReference>
<dbReference type="GO" id="GO:0003677">
    <property type="term" value="F:DNA binding"/>
    <property type="evidence" value="ECO:0007669"/>
    <property type="project" value="InterPro"/>
</dbReference>
<dbReference type="GO" id="GO:0003887">
    <property type="term" value="F:DNA-directed DNA polymerase activity"/>
    <property type="evidence" value="ECO:0007669"/>
    <property type="project" value="InterPro"/>
</dbReference>
<evidence type="ECO:0000256" key="4">
    <source>
        <dbReference type="ARBA" id="ARBA00022881"/>
    </source>
</evidence>
<dbReference type="CDD" id="cd10434">
    <property type="entry name" value="GIY-YIG_UvrC_Cho"/>
    <property type="match status" value="1"/>
</dbReference>
<sequence>MNKIELKNISVKEAEFAVLDFETTGTSAKHNRVIEVGIVRVKNLKIMDSFQSFINPGNRIPPFITSLTGITDDDVHDAPFFDEAASDMLDFIGDSVIVAHNLPFDLSFLKSELNRAELLPPENHTLCTLKLARKLYPELKSKSLGNLVSHFRIRHKNVHRALGDSTVTAKLLIKMLKQMEEDHNITQLEDLLNYQSAAVIKSGYRMIKKKLALDFASLPSSPGIYIFKNAKDDLIYIGKAKVLKQRVSNYFSSSAARKAKQIVRKSTRLEYIQTKSELSALILESELIKKHKPPMNTLLKKYPQQYFIKVTQLKEYPDLKSTSIFEFDGNDYFGPYSSRETVKNLINIVDRSFMLRECSDKELKKGKKCYLYDIKRCLAPCIIDSKEQYENELKEAYNFLSGGNQGIVDKLLNKMKMLSDERKYEEAAEVRDIVNQILNQLNRSSILVEPVNKTNALVEINSFGERDHLLFLEGKLIIRNFANDNEYDFDSLIEDYYSGSYNNDESAEEKHLGRMKIALSWLVQNRNSFKIFYLKDFESKDELYNKVAMNS</sequence>
<dbReference type="AlphaFoldDB" id="A0A3B1C2W6"/>
<evidence type="ECO:0008006" key="9">
    <source>
        <dbReference type="Google" id="ProtNLM"/>
    </source>
</evidence>
<proteinExistence type="predicted"/>
<feature type="domain" description="UVR" evidence="6">
    <location>
        <begin position="405"/>
        <end position="440"/>
    </location>
</feature>
<dbReference type="GO" id="GO:0004518">
    <property type="term" value="F:nuclease activity"/>
    <property type="evidence" value="ECO:0007669"/>
    <property type="project" value="UniProtKB-KW"/>
</dbReference>
<name>A0A3B1C2W6_9ZZZZ</name>
<evidence type="ECO:0000256" key="5">
    <source>
        <dbReference type="ARBA" id="ARBA00023204"/>
    </source>
</evidence>
<keyword evidence="2" id="KW-0227">DNA damage</keyword>
<dbReference type="GO" id="GO:0009380">
    <property type="term" value="C:excinuclease repair complex"/>
    <property type="evidence" value="ECO:0007669"/>
    <property type="project" value="TreeGrafter"/>
</dbReference>
<organism evidence="8">
    <name type="scientific">hydrothermal vent metagenome</name>
    <dbReference type="NCBI Taxonomy" id="652676"/>
    <lineage>
        <taxon>unclassified sequences</taxon>
        <taxon>metagenomes</taxon>
        <taxon>ecological metagenomes</taxon>
    </lineage>
</organism>
<dbReference type="Gene3D" id="3.40.1440.10">
    <property type="entry name" value="GIY-YIG endonuclease"/>
    <property type="match status" value="1"/>
</dbReference>
<dbReference type="InterPro" id="IPR006054">
    <property type="entry name" value="DnaQ"/>
</dbReference>
<dbReference type="InterPro" id="IPR036876">
    <property type="entry name" value="UVR_dom_sf"/>
</dbReference>
<evidence type="ECO:0000256" key="3">
    <source>
        <dbReference type="ARBA" id="ARBA00022769"/>
    </source>
</evidence>
<dbReference type="PROSITE" id="PS50151">
    <property type="entry name" value="UVR"/>
    <property type="match status" value="1"/>
</dbReference>
<evidence type="ECO:0000313" key="8">
    <source>
        <dbReference type="EMBL" id="VAX18923.1"/>
    </source>
</evidence>
<dbReference type="SUPFAM" id="SSF46600">
    <property type="entry name" value="C-terminal UvrC-binding domain of UvrB"/>
    <property type="match status" value="1"/>
</dbReference>
<keyword evidence="3" id="KW-0228">DNA excision</keyword>
<dbReference type="InterPro" id="IPR050066">
    <property type="entry name" value="UvrABC_protein_C"/>
</dbReference>
<evidence type="ECO:0000256" key="2">
    <source>
        <dbReference type="ARBA" id="ARBA00022763"/>
    </source>
</evidence>
<evidence type="ECO:0000256" key="1">
    <source>
        <dbReference type="ARBA" id="ARBA00022490"/>
    </source>
</evidence>
<dbReference type="InterPro" id="IPR036397">
    <property type="entry name" value="RNaseH_sf"/>
</dbReference>
<protein>
    <recommendedName>
        <fullName evidence="9">DNA polymerase III epsilon subunit</fullName>
    </recommendedName>
</protein>
<dbReference type="InterPro" id="IPR013520">
    <property type="entry name" value="Ribonucl_H"/>
</dbReference>
<dbReference type="PANTHER" id="PTHR30562:SF1">
    <property type="entry name" value="UVRABC SYSTEM PROTEIN C"/>
    <property type="match status" value="1"/>
</dbReference>
<dbReference type="EMBL" id="UOGD01000120">
    <property type="protein sequence ID" value="VAX18923.1"/>
    <property type="molecule type" value="Genomic_DNA"/>
</dbReference>
<reference evidence="8" key="1">
    <citation type="submission" date="2018-06" db="EMBL/GenBank/DDBJ databases">
        <authorList>
            <person name="Zhirakovskaya E."/>
        </authorList>
    </citation>
    <scope>NUCLEOTIDE SEQUENCE</scope>
</reference>
<dbReference type="GO" id="GO:0006289">
    <property type="term" value="P:nucleotide-excision repair"/>
    <property type="evidence" value="ECO:0007669"/>
    <property type="project" value="InterPro"/>
</dbReference>
<dbReference type="InterPro" id="IPR000305">
    <property type="entry name" value="GIY-YIG_endonuc"/>
</dbReference>
<dbReference type="PANTHER" id="PTHR30562">
    <property type="entry name" value="UVRC/OXIDOREDUCTASE"/>
    <property type="match status" value="1"/>
</dbReference>
<keyword evidence="5" id="KW-0234">DNA repair</keyword>
<keyword evidence="4" id="KW-0267">Excision nuclease</keyword>
<dbReference type="InterPro" id="IPR047296">
    <property type="entry name" value="GIY-YIG_UvrC_Cho"/>
</dbReference>
<dbReference type="Gene3D" id="3.30.420.10">
    <property type="entry name" value="Ribonuclease H-like superfamily/Ribonuclease H"/>
    <property type="match status" value="1"/>
</dbReference>
<keyword evidence="1" id="KW-0963">Cytoplasm</keyword>
<accession>A0A3B1C2W6</accession>
<evidence type="ECO:0000259" key="6">
    <source>
        <dbReference type="PROSITE" id="PS50151"/>
    </source>
</evidence>